<accession>F0QDC8</accession>
<evidence type="ECO:0000313" key="4">
    <source>
        <dbReference type="Proteomes" id="UP000002482"/>
    </source>
</evidence>
<comment type="similarity">
    <text evidence="1">Belongs to the RelE toxin family.</text>
</comment>
<dbReference type="InterPro" id="IPR035093">
    <property type="entry name" value="RelE/ParE_toxin_dom_sf"/>
</dbReference>
<dbReference type="OrthoDB" id="9814952at2"/>
<proteinExistence type="inferred from homology"/>
<name>F0QDC8_PARA1</name>
<dbReference type="PANTHER" id="PTHR33755">
    <property type="entry name" value="TOXIN PARE1-RELATED"/>
    <property type="match status" value="1"/>
</dbReference>
<dbReference type="PANTHER" id="PTHR33755:SF6">
    <property type="entry name" value="PLASMID STABILIZATION SYSTEM PROTEIN"/>
    <property type="match status" value="1"/>
</dbReference>
<keyword evidence="4" id="KW-1185">Reference proteome</keyword>
<dbReference type="EMBL" id="CP002521">
    <property type="protein sequence ID" value="ADX46373.1"/>
    <property type="molecule type" value="Genomic_DNA"/>
</dbReference>
<reference evidence="3" key="1">
    <citation type="submission" date="2011-02" db="EMBL/GenBank/DDBJ databases">
        <title>Complete sequence of Acidovorax avenae subsp. avenae ATCC 19860.</title>
        <authorList>
            <consortium name="US DOE Joint Genome Institute"/>
            <person name="Lucas S."/>
            <person name="Copeland A."/>
            <person name="Lapidus A."/>
            <person name="Cheng J.-F."/>
            <person name="Goodwin L."/>
            <person name="Pitluck S."/>
            <person name="Chertkov O."/>
            <person name="Held B."/>
            <person name="Detter J.C."/>
            <person name="Han C."/>
            <person name="Tapia R."/>
            <person name="Land M."/>
            <person name="Hauser L."/>
            <person name="Kyrpides N."/>
            <person name="Ivanova N."/>
            <person name="Ovchinnikova G."/>
            <person name="Pagani I."/>
            <person name="Gordon S."/>
            <person name="Woyke T."/>
        </authorList>
    </citation>
    <scope>NUCLEOTIDE SEQUENCE</scope>
    <source>
        <strain evidence="3">ATCC 19860</strain>
    </source>
</reference>
<dbReference type="AlphaFoldDB" id="F0QDC8"/>
<dbReference type="InterPro" id="IPR051803">
    <property type="entry name" value="TA_system_RelE-like_toxin"/>
</dbReference>
<gene>
    <name evidence="3" type="ordered locus">Acav_2461</name>
</gene>
<evidence type="ECO:0000256" key="2">
    <source>
        <dbReference type="ARBA" id="ARBA00022649"/>
    </source>
</evidence>
<protein>
    <submittedName>
        <fullName evidence="3">Plasmid stabilization system</fullName>
    </submittedName>
</protein>
<dbReference type="InterPro" id="IPR007712">
    <property type="entry name" value="RelE/ParE_toxin"/>
</dbReference>
<dbReference type="GeneID" id="34237149"/>
<dbReference type="Proteomes" id="UP000002482">
    <property type="component" value="Chromosome"/>
</dbReference>
<evidence type="ECO:0000256" key="1">
    <source>
        <dbReference type="ARBA" id="ARBA00006226"/>
    </source>
</evidence>
<dbReference type="Pfam" id="PF05016">
    <property type="entry name" value="ParE_toxin"/>
    <property type="match status" value="1"/>
</dbReference>
<sequence length="109" mass="12333">MTHQVVFSPESQTQLVELYRYIARAASPEVAARYTDAIVDYCEGLAQFPLRGTKRDDVRPGLRVTHYRKRSVIAFSVDSSRVSILGIFYGGQDYESLLQEEPDDAHLGH</sequence>
<evidence type="ECO:0000313" key="3">
    <source>
        <dbReference type="EMBL" id="ADX46373.1"/>
    </source>
</evidence>
<dbReference type="HOGENOM" id="CLU_147162_10_0_4"/>
<dbReference type="RefSeq" id="WP_013594876.1">
    <property type="nucleotide sequence ID" value="NC_015138.1"/>
</dbReference>
<organism evidence="3 4">
    <name type="scientific">Paracidovorax avenae (strain ATCC 19860 / DSM 7227 / CCUG 15838 / JCM 20985 / LMG 2117 / NCPPB 1011)</name>
    <name type="common">Acidovorax avenae</name>
    <dbReference type="NCBI Taxonomy" id="643561"/>
    <lineage>
        <taxon>Bacteria</taxon>
        <taxon>Pseudomonadati</taxon>
        <taxon>Pseudomonadota</taxon>
        <taxon>Betaproteobacteria</taxon>
        <taxon>Burkholderiales</taxon>
        <taxon>Comamonadaceae</taxon>
        <taxon>Paracidovorax</taxon>
    </lineage>
</organism>
<keyword evidence="2" id="KW-1277">Toxin-antitoxin system</keyword>
<dbReference type="KEGG" id="aaa:Acav_2461"/>
<dbReference type="Gene3D" id="3.30.2310.20">
    <property type="entry name" value="RelE-like"/>
    <property type="match status" value="1"/>
</dbReference>